<evidence type="ECO:0000256" key="1">
    <source>
        <dbReference type="ARBA" id="ARBA00022884"/>
    </source>
</evidence>
<feature type="region of interest" description="Disordered" evidence="2">
    <location>
        <begin position="80"/>
        <end position="101"/>
    </location>
</feature>
<dbReference type="Gene3D" id="3.30.70.330">
    <property type="match status" value="1"/>
</dbReference>
<sequence>MATKLYVGKLSFNTTNDSLNALFAQFGTVVSAEVATDRETGRSRGFGFVEMENDADAQKAIETLDGKDFEERTIVVNVAKPREDRPRPQGGGNYRGGFGRR</sequence>
<reference evidence="4 5" key="1">
    <citation type="journal article" date="2013" name="Nat. Biotechnol.">
        <title>Genome sequences of rare, uncultured bacteria obtained by differential coverage binning of multiple metagenomes.</title>
        <authorList>
            <person name="Albertsen M."/>
            <person name="Hugenholtz P."/>
            <person name="Skarshewski A."/>
            <person name="Nielsen K.L."/>
            <person name="Tyson G.W."/>
            <person name="Nielsen P.H."/>
        </authorList>
    </citation>
    <scope>NUCLEOTIDE SEQUENCE [LARGE SCALE GENOMIC DNA]</scope>
    <source>
        <strain evidence="4">TM71</strain>
    </source>
</reference>
<dbReference type="CDD" id="cd21608">
    <property type="entry name" value="RRM2_NsCP33_like"/>
    <property type="match status" value="1"/>
</dbReference>
<protein>
    <submittedName>
        <fullName evidence="4">Putative RNA-binding protein rbpA</fullName>
    </submittedName>
</protein>
<dbReference type="KEGG" id="saal:L336_0455"/>
<dbReference type="InterPro" id="IPR052462">
    <property type="entry name" value="SLIRP/GR-RBP-like"/>
</dbReference>
<feature type="compositionally biased region" description="Gly residues" evidence="2">
    <location>
        <begin position="89"/>
        <end position="101"/>
    </location>
</feature>
<dbReference type="Proteomes" id="UP000013893">
    <property type="component" value="Chromosome"/>
</dbReference>
<dbReference type="SUPFAM" id="SSF54928">
    <property type="entry name" value="RNA-binding domain, RBD"/>
    <property type="match status" value="1"/>
</dbReference>
<proteinExistence type="predicted"/>
<evidence type="ECO:0000259" key="3">
    <source>
        <dbReference type="PROSITE" id="PS50102"/>
    </source>
</evidence>
<name>R4PY59_9BACT</name>
<dbReference type="AlphaFoldDB" id="R4PY59"/>
<dbReference type="InterPro" id="IPR000504">
    <property type="entry name" value="RRM_dom"/>
</dbReference>
<organism evidence="4 5">
    <name type="scientific">Candidatus Saccharimonas aalborgensis</name>
    <dbReference type="NCBI Taxonomy" id="1332188"/>
    <lineage>
        <taxon>Bacteria</taxon>
        <taxon>Candidatus Saccharimonadota</taxon>
        <taxon>Candidatus Saccharimonadia</taxon>
        <taxon>Candidatus Saccharimonadales</taxon>
        <taxon>Candidatus Saccharimonadaceae</taxon>
        <taxon>Candidatus Saccharimonas</taxon>
    </lineage>
</organism>
<dbReference type="InterPro" id="IPR012677">
    <property type="entry name" value="Nucleotide-bd_a/b_plait_sf"/>
</dbReference>
<feature type="domain" description="RRM" evidence="3">
    <location>
        <begin position="3"/>
        <end position="81"/>
    </location>
</feature>
<dbReference type="PANTHER" id="PTHR48027">
    <property type="entry name" value="HETEROGENEOUS NUCLEAR RIBONUCLEOPROTEIN 87F-RELATED"/>
    <property type="match status" value="1"/>
</dbReference>
<accession>R4PY59</accession>
<dbReference type="HOGENOM" id="CLU_012062_28_8_0"/>
<dbReference type="InterPro" id="IPR048289">
    <property type="entry name" value="RRM2_NsCP33-like"/>
</dbReference>
<keyword evidence="5" id="KW-1185">Reference proteome</keyword>
<keyword evidence="1" id="KW-0694">RNA-binding</keyword>
<dbReference type="GO" id="GO:0003723">
    <property type="term" value="F:RNA binding"/>
    <property type="evidence" value="ECO:0007669"/>
    <property type="project" value="UniProtKB-KW"/>
</dbReference>
<dbReference type="PROSITE" id="PS50102">
    <property type="entry name" value="RRM"/>
    <property type="match status" value="1"/>
</dbReference>
<gene>
    <name evidence="4" type="primary">rbpA</name>
    <name evidence="4" type="ORF">L336_0455</name>
</gene>
<evidence type="ECO:0000313" key="5">
    <source>
        <dbReference type="Proteomes" id="UP000013893"/>
    </source>
</evidence>
<dbReference type="EMBL" id="CP005957">
    <property type="protein sequence ID" value="AGL62161.1"/>
    <property type="molecule type" value="Genomic_DNA"/>
</dbReference>
<dbReference type="SMART" id="SM00360">
    <property type="entry name" value="RRM"/>
    <property type="match status" value="1"/>
</dbReference>
<dbReference type="Pfam" id="PF00076">
    <property type="entry name" value="RRM_1"/>
    <property type="match status" value="1"/>
</dbReference>
<evidence type="ECO:0000313" key="4">
    <source>
        <dbReference type="EMBL" id="AGL62161.1"/>
    </source>
</evidence>
<dbReference type="InterPro" id="IPR035979">
    <property type="entry name" value="RBD_domain_sf"/>
</dbReference>
<dbReference type="OrthoDB" id="9798855at2"/>
<dbReference type="STRING" id="1332188.L336_0455"/>
<evidence type="ECO:0000256" key="2">
    <source>
        <dbReference type="SAM" id="MobiDB-lite"/>
    </source>
</evidence>
<dbReference type="RefSeq" id="WP_015641611.1">
    <property type="nucleotide sequence ID" value="NC_021219.1"/>
</dbReference>